<comment type="caution">
    <text evidence="8">The sequence shown here is derived from an EMBL/GenBank/DDBJ whole genome shotgun (WGS) entry which is preliminary data.</text>
</comment>
<dbReference type="InterPro" id="IPR013525">
    <property type="entry name" value="ABC2_TM"/>
</dbReference>
<feature type="domain" description="ABC-2 type transporter transmembrane" evidence="7">
    <location>
        <begin position="15"/>
        <end position="352"/>
    </location>
</feature>
<dbReference type="PANTHER" id="PTHR30294">
    <property type="entry name" value="MEMBRANE COMPONENT OF ABC TRANSPORTER YHHJ-RELATED"/>
    <property type="match status" value="1"/>
</dbReference>
<evidence type="ECO:0000256" key="2">
    <source>
        <dbReference type="ARBA" id="ARBA00022475"/>
    </source>
</evidence>
<protein>
    <submittedName>
        <fullName evidence="8">ABC transporter permease</fullName>
    </submittedName>
</protein>
<comment type="subcellular location">
    <subcellularLocation>
        <location evidence="1">Cell membrane</location>
        <topology evidence="1">Multi-pass membrane protein</topology>
    </subcellularLocation>
</comment>
<evidence type="ECO:0000256" key="5">
    <source>
        <dbReference type="ARBA" id="ARBA00023136"/>
    </source>
</evidence>
<feature type="transmembrane region" description="Helical" evidence="6">
    <location>
        <begin position="179"/>
        <end position="202"/>
    </location>
</feature>
<dbReference type="Gene3D" id="3.40.1710.10">
    <property type="entry name" value="abc type-2 transporter like domain"/>
    <property type="match status" value="1"/>
</dbReference>
<gene>
    <name evidence="8" type="ORF">P8V03_08810</name>
</gene>
<sequence length="400" mass="44874">MKLLKLLKEEKNNVISFIMTPIIGILLVSFVYSKVFVENIPFGVVDLDNSSLSRSIVQQLKNHPGLKVNYYTDSQAELENAIKKKQVNGGIIIPEDFSKNLSLKKAPNALILVDGTNMIIGGNALGYSSAVLGTLSAGIQLNVLQGNNLLPYIAKSTLGTFSYVERTLYDPQSSYIRNLAYTVVPFSIQMVFLTQFIIPLLIEKKKIFSSIKLRSKEGIENIFNILGRILLISIVSIISSFTALGIIGKMYRLPLRGDIVIYIVLMSLFFINLTAVGLVFSSFINNNVYFFQFYLMSNLVMIMTCGVTYPEYMMPGRFSQVVRALWPFIHVAIPLKYLNLKGVGWEVILPYINSGLKYTLFWLPIGLVLYSVSVIRNKKGKLMDINENDNDVDNEVNIAV</sequence>
<dbReference type="PANTHER" id="PTHR30294:SF29">
    <property type="entry name" value="MULTIDRUG ABC TRANSPORTER PERMEASE YBHS-RELATED"/>
    <property type="match status" value="1"/>
</dbReference>
<evidence type="ECO:0000256" key="1">
    <source>
        <dbReference type="ARBA" id="ARBA00004651"/>
    </source>
</evidence>
<keyword evidence="2" id="KW-1003">Cell membrane</keyword>
<feature type="transmembrane region" description="Helical" evidence="6">
    <location>
        <begin position="259"/>
        <end position="283"/>
    </location>
</feature>
<dbReference type="Proteomes" id="UP001281656">
    <property type="component" value="Unassembled WGS sequence"/>
</dbReference>
<keyword evidence="3 6" id="KW-0812">Transmembrane</keyword>
<keyword evidence="4 6" id="KW-1133">Transmembrane helix</keyword>
<name>A0ABU4JSX0_9CLOT</name>
<evidence type="ECO:0000256" key="3">
    <source>
        <dbReference type="ARBA" id="ARBA00022692"/>
    </source>
</evidence>
<evidence type="ECO:0000259" key="7">
    <source>
        <dbReference type="Pfam" id="PF12698"/>
    </source>
</evidence>
<dbReference type="InterPro" id="IPR051449">
    <property type="entry name" value="ABC-2_transporter_component"/>
</dbReference>
<evidence type="ECO:0000313" key="9">
    <source>
        <dbReference type="Proteomes" id="UP001281656"/>
    </source>
</evidence>
<feature type="transmembrane region" description="Helical" evidence="6">
    <location>
        <begin position="289"/>
        <end position="309"/>
    </location>
</feature>
<dbReference type="RefSeq" id="WP_318797895.1">
    <property type="nucleotide sequence ID" value="NZ_JARUJP010000008.1"/>
</dbReference>
<feature type="transmembrane region" description="Helical" evidence="6">
    <location>
        <begin position="222"/>
        <end position="247"/>
    </location>
</feature>
<feature type="transmembrane region" description="Helical" evidence="6">
    <location>
        <begin position="14"/>
        <end position="32"/>
    </location>
</feature>
<evidence type="ECO:0000313" key="8">
    <source>
        <dbReference type="EMBL" id="MDW8801257.1"/>
    </source>
</evidence>
<reference evidence="8 9" key="1">
    <citation type="submission" date="2023-04" db="EMBL/GenBank/DDBJ databases">
        <title>Clostridium tannerae sp. nov., isolated from the fecal material of an alpaca.</title>
        <authorList>
            <person name="Miller S."/>
            <person name="Hendry M."/>
            <person name="King J."/>
            <person name="Sankaranarayanan K."/>
            <person name="Lawson P.A."/>
        </authorList>
    </citation>
    <scope>NUCLEOTIDE SEQUENCE [LARGE SCALE GENOMIC DNA]</scope>
    <source>
        <strain evidence="8 9">A1-XYC3</strain>
    </source>
</reference>
<organism evidence="8 9">
    <name type="scientific">Clostridium tanneri</name>
    <dbReference type="NCBI Taxonomy" id="3037988"/>
    <lineage>
        <taxon>Bacteria</taxon>
        <taxon>Bacillati</taxon>
        <taxon>Bacillota</taxon>
        <taxon>Clostridia</taxon>
        <taxon>Eubacteriales</taxon>
        <taxon>Clostridiaceae</taxon>
        <taxon>Clostridium</taxon>
    </lineage>
</organism>
<keyword evidence="9" id="KW-1185">Reference proteome</keyword>
<accession>A0ABU4JSX0</accession>
<dbReference type="Pfam" id="PF12698">
    <property type="entry name" value="ABC2_membrane_3"/>
    <property type="match status" value="1"/>
</dbReference>
<keyword evidence="5 6" id="KW-0472">Membrane</keyword>
<feature type="transmembrane region" description="Helical" evidence="6">
    <location>
        <begin position="358"/>
        <end position="375"/>
    </location>
</feature>
<evidence type="ECO:0000256" key="6">
    <source>
        <dbReference type="SAM" id="Phobius"/>
    </source>
</evidence>
<evidence type="ECO:0000256" key="4">
    <source>
        <dbReference type="ARBA" id="ARBA00022989"/>
    </source>
</evidence>
<proteinExistence type="predicted"/>
<dbReference type="EMBL" id="JARUJP010000008">
    <property type="protein sequence ID" value="MDW8801257.1"/>
    <property type="molecule type" value="Genomic_DNA"/>
</dbReference>